<sequence length="247" mass="26540">MNALAALTERVVISTVRDLDLLFAILAPVATFVGLTFILRNVIDTGGMSYPQYVLPAIVIQAMVFSSMTTADRAARDQSSGFGVRLRTMPMSAAVPLMARMLYCLLRGVLGLVASLAVAYLFGFRMSGGWLYAAAFVMISLILTIALSLGADATGTRLSHMEASSQVLLFPQLMLVLLSTGLAPLDSFPDWVQPFVQYQPVSQVAETLRGLSTGHVAGGNLAATLAWCVGLFALFGFIALRMQRRPQ</sequence>
<dbReference type="GO" id="GO:0043190">
    <property type="term" value="C:ATP-binding cassette (ABC) transporter complex"/>
    <property type="evidence" value="ECO:0007669"/>
    <property type="project" value="InterPro"/>
</dbReference>
<keyword evidence="6" id="KW-1003">Cell membrane</keyword>
<evidence type="ECO:0000256" key="1">
    <source>
        <dbReference type="ARBA" id="ARBA00004141"/>
    </source>
</evidence>
<dbReference type="InterPro" id="IPR051784">
    <property type="entry name" value="Nod_factor_ABC_transporter"/>
</dbReference>
<proteinExistence type="inferred from homology"/>
<dbReference type="AlphaFoldDB" id="A0AAD1IL47"/>
<keyword evidence="4 6" id="KW-0472">Membrane</keyword>
<dbReference type="GO" id="GO:0140359">
    <property type="term" value="F:ABC-type transporter activity"/>
    <property type="evidence" value="ECO:0007669"/>
    <property type="project" value="InterPro"/>
</dbReference>
<keyword evidence="9" id="KW-1185">Reference proteome</keyword>
<organism evidence="8 9">
    <name type="scientific">Mycolicibacterium litorale</name>
    <dbReference type="NCBI Taxonomy" id="758802"/>
    <lineage>
        <taxon>Bacteria</taxon>
        <taxon>Bacillati</taxon>
        <taxon>Actinomycetota</taxon>
        <taxon>Actinomycetes</taxon>
        <taxon>Mycobacteriales</taxon>
        <taxon>Mycobacteriaceae</taxon>
        <taxon>Mycolicibacterium</taxon>
    </lineage>
</organism>
<dbReference type="PROSITE" id="PS51012">
    <property type="entry name" value="ABC_TM2"/>
    <property type="match status" value="1"/>
</dbReference>
<evidence type="ECO:0000256" key="2">
    <source>
        <dbReference type="ARBA" id="ARBA00022692"/>
    </source>
</evidence>
<evidence type="ECO:0000313" key="8">
    <source>
        <dbReference type="EMBL" id="BBY15562.1"/>
    </source>
</evidence>
<dbReference type="PANTHER" id="PTHR43229:SF2">
    <property type="entry name" value="NODULATION PROTEIN J"/>
    <property type="match status" value="1"/>
</dbReference>
<dbReference type="PIRSF" id="PIRSF006648">
    <property type="entry name" value="DrrB"/>
    <property type="match status" value="1"/>
</dbReference>
<dbReference type="GO" id="GO:0046677">
    <property type="term" value="P:response to antibiotic"/>
    <property type="evidence" value="ECO:0007669"/>
    <property type="project" value="UniProtKB-KW"/>
</dbReference>
<dbReference type="InterPro" id="IPR013525">
    <property type="entry name" value="ABC2_TM"/>
</dbReference>
<feature type="domain" description="ABC transmembrane type-2" evidence="7">
    <location>
        <begin position="19"/>
        <end position="246"/>
    </location>
</feature>
<dbReference type="PANTHER" id="PTHR43229">
    <property type="entry name" value="NODULATION PROTEIN J"/>
    <property type="match status" value="1"/>
</dbReference>
<feature type="transmembrane region" description="Helical" evidence="6">
    <location>
        <begin position="53"/>
        <end position="71"/>
    </location>
</feature>
<dbReference type="InterPro" id="IPR047817">
    <property type="entry name" value="ABC2_TM_bact-type"/>
</dbReference>
<feature type="transmembrane region" description="Helical" evidence="6">
    <location>
        <begin position="101"/>
        <end position="123"/>
    </location>
</feature>
<comment type="similarity">
    <text evidence="6">Belongs to the ABC-2 integral membrane protein family.</text>
</comment>
<dbReference type="EMBL" id="AP022586">
    <property type="protein sequence ID" value="BBY15562.1"/>
    <property type="molecule type" value="Genomic_DNA"/>
</dbReference>
<dbReference type="Proteomes" id="UP000466607">
    <property type="component" value="Chromosome"/>
</dbReference>
<reference evidence="8 9" key="1">
    <citation type="journal article" date="2019" name="Emerg. Microbes Infect.">
        <title>Comprehensive subspecies identification of 175 nontuberculous mycobacteria species based on 7547 genomic profiles.</title>
        <authorList>
            <person name="Matsumoto Y."/>
            <person name="Kinjo T."/>
            <person name="Motooka D."/>
            <person name="Nabeya D."/>
            <person name="Jung N."/>
            <person name="Uechi K."/>
            <person name="Horii T."/>
            <person name="Iida T."/>
            <person name="Fujita J."/>
            <person name="Nakamura S."/>
        </authorList>
    </citation>
    <scope>NUCLEOTIDE SEQUENCE [LARGE SCALE GENOMIC DNA]</scope>
    <source>
        <strain evidence="8 9">JCM 17423</strain>
    </source>
</reference>
<keyword evidence="3 6" id="KW-1133">Transmembrane helix</keyword>
<accession>A0AAD1IL47</accession>
<evidence type="ECO:0000259" key="7">
    <source>
        <dbReference type="PROSITE" id="PS51012"/>
    </source>
</evidence>
<evidence type="ECO:0000313" key="9">
    <source>
        <dbReference type="Proteomes" id="UP000466607"/>
    </source>
</evidence>
<feature type="transmembrane region" description="Helical" evidence="6">
    <location>
        <begin position="129"/>
        <end position="151"/>
    </location>
</feature>
<gene>
    <name evidence="8" type="ORF">MLIT_11540</name>
</gene>
<evidence type="ECO:0000256" key="6">
    <source>
        <dbReference type="RuleBase" id="RU361157"/>
    </source>
</evidence>
<evidence type="ECO:0000256" key="5">
    <source>
        <dbReference type="ARBA" id="ARBA00023251"/>
    </source>
</evidence>
<protein>
    <recommendedName>
        <fullName evidence="6">Transport permease protein</fullName>
    </recommendedName>
</protein>
<feature type="transmembrane region" description="Helical" evidence="6">
    <location>
        <begin position="221"/>
        <end position="240"/>
    </location>
</feature>
<comment type="subcellular location">
    <subcellularLocation>
        <location evidence="6">Cell membrane</location>
        <topology evidence="6">Multi-pass membrane protein</topology>
    </subcellularLocation>
    <subcellularLocation>
        <location evidence="1">Membrane</location>
        <topology evidence="1">Multi-pass membrane protein</topology>
    </subcellularLocation>
</comment>
<keyword evidence="5" id="KW-0046">Antibiotic resistance</keyword>
<name>A0AAD1IL47_9MYCO</name>
<keyword evidence="6" id="KW-0813">Transport</keyword>
<evidence type="ECO:0000256" key="3">
    <source>
        <dbReference type="ARBA" id="ARBA00022989"/>
    </source>
</evidence>
<feature type="transmembrane region" description="Helical" evidence="6">
    <location>
        <begin position="21"/>
        <end position="41"/>
    </location>
</feature>
<dbReference type="RefSeq" id="WP_234880342.1">
    <property type="nucleotide sequence ID" value="NZ_AP022586.1"/>
</dbReference>
<dbReference type="Pfam" id="PF01061">
    <property type="entry name" value="ABC2_membrane"/>
    <property type="match status" value="1"/>
</dbReference>
<evidence type="ECO:0000256" key="4">
    <source>
        <dbReference type="ARBA" id="ARBA00023136"/>
    </source>
</evidence>
<feature type="transmembrane region" description="Helical" evidence="6">
    <location>
        <begin position="163"/>
        <end position="185"/>
    </location>
</feature>
<dbReference type="InterPro" id="IPR000412">
    <property type="entry name" value="ABC_2_transport"/>
</dbReference>
<keyword evidence="2 6" id="KW-0812">Transmembrane</keyword>